<dbReference type="Pfam" id="PF12850">
    <property type="entry name" value="Metallophos_2"/>
    <property type="match status" value="1"/>
</dbReference>
<comment type="cofactor">
    <cofactor evidence="2">
        <name>a divalent metal cation</name>
        <dbReference type="ChEBI" id="CHEBI:60240"/>
    </cofactor>
</comment>
<comment type="similarity">
    <text evidence="1 2">Belongs to the metallophosphoesterase superfamily. YfcE family.</text>
</comment>
<dbReference type="EC" id="3.1.4.-" evidence="2"/>
<dbReference type="InterPro" id="IPR024654">
    <property type="entry name" value="Calcineurin-like_PHP_lpxH"/>
</dbReference>
<evidence type="ECO:0000313" key="4">
    <source>
        <dbReference type="EMBL" id="MBE6091873.1"/>
    </source>
</evidence>
<proteinExistence type="inferred from homology"/>
<reference evidence="4" key="1">
    <citation type="submission" date="2019-04" db="EMBL/GenBank/DDBJ databases">
        <title>Evolution of Biomass-Degrading Anaerobic Consortia Revealed by Metagenomics.</title>
        <authorList>
            <person name="Peng X."/>
        </authorList>
    </citation>
    <scope>NUCLEOTIDE SEQUENCE</scope>
    <source>
        <strain evidence="4">SIG240</strain>
    </source>
</reference>
<evidence type="ECO:0000259" key="3">
    <source>
        <dbReference type="Pfam" id="PF12850"/>
    </source>
</evidence>
<accession>A0A927WMQ1</accession>
<sequence>MKIGIVSDSHGSYSHLDLMLSHKEAEQAELWLFAGDIAMDADYLAMVTDKEVIRVAGNNDWPGGRLPDYETVDIAGHTILLTHGHLFGVNFGLKNLQQAALDVGADIAVYGHTHVAVEENIGGVLIVNPGSIARPRDAANGSFMVMDLQPDKSPVVKLIRI</sequence>
<gene>
    <name evidence="4" type="ORF">E7201_01625</name>
</gene>
<dbReference type="InterPro" id="IPR029052">
    <property type="entry name" value="Metallo-depent_PP-like"/>
</dbReference>
<dbReference type="NCBIfam" id="TIGR00040">
    <property type="entry name" value="yfcE"/>
    <property type="match status" value="1"/>
</dbReference>
<dbReference type="SUPFAM" id="SSF56300">
    <property type="entry name" value="Metallo-dependent phosphatases"/>
    <property type="match status" value="1"/>
</dbReference>
<evidence type="ECO:0000313" key="5">
    <source>
        <dbReference type="Proteomes" id="UP000761380"/>
    </source>
</evidence>
<organism evidence="4 5">
    <name type="scientific">Selenomonas ruminantium</name>
    <dbReference type="NCBI Taxonomy" id="971"/>
    <lineage>
        <taxon>Bacteria</taxon>
        <taxon>Bacillati</taxon>
        <taxon>Bacillota</taxon>
        <taxon>Negativicutes</taxon>
        <taxon>Selenomonadales</taxon>
        <taxon>Selenomonadaceae</taxon>
        <taxon>Selenomonas</taxon>
    </lineage>
</organism>
<dbReference type="Gene3D" id="3.60.21.10">
    <property type="match status" value="1"/>
</dbReference>
<dbReference type="PANTHER" id="PTHR11124">
    <property type="entry name" value="VACUOLAR SORTING PROTEIN VPS29"/>
    <property type="match status" value="1"/>
</dbReference>
<protein>
    <recommendedName>
        <fullName evidence="2">Phosphoesterase</fullName>
        <ecNumber evidence="2">3.1.4.-</ecNumber>
    </recommendedName>
</protein>
<evidence type="ECO:0000256" key="2">
    <source>
        <dbReference type="RuleBase" id="RU362039"/>
    </source>
</evidence>
<feature type="domain" description="Calcineurin-like phosphoesterase" evidence="3">
    <location>
        <begin position="1"/>
        <end position="149"/>
    </location>
</feature>
<dbReference type="EMBL" id="SVBY01000007">
    <property type="protein sequence ID" value="MBE6091873.1"/>
    <property type="molecule type" value="Genomic_DNA"/>
</dbReference>
<dbReference type="Proteomes" id="UP000761380">
    <property type="component" value="Unassembled WGS sequence"/>
</dbReference>
<dbReference type="GO" id="GO:0016787">
    <property type="term" value="F:hydrolase activity"/>
    <property type="evidence" value="ECO:0007669"/>
    <property type="project" value="UniProtKB-UniRule"/>
</dbReference>
<comment type="caution">
    <text evidence="4">The sequence shown here is derived from an EMBL/GenBank/DDBJ whole genome shotgun (WGS) entry which is preliminary data.</text>
</comment>
<dbReference type="AlphaFoldDB" id="A0A927WMQ1"/>
<dbReference type="InterPro" id="IPR000979">
    <property type="entry name" value="Phosphodiesterase_MJ0936/Vps29"/>
</dbReference>
<name>A0A927WMQ1_SELRU</name>
<dbReference type="GO" id="GO:0046872">
    <property type="term" value="F:metal ion binding"/>
    <property type="evidence" value="ECO:0007669"/>
    <property type="project" value="UniProtKB-KW"/>
</dbReference>
<keyword evidence="2" id="KW-0479">Metal-binding</keyword>
<evidence type="ECO:0000256" key="1">
    <source>
        <dbReference type="ARBA" id="ARBA00008950"/>
    </source>
</evidence>